<name>A0A918MLN7_9ACTN</name>
<accession>A0A918MLN7</accession>
<gene>
    <name evidence="2" type="ORF">GCM10010503_07630</name>
</gene>
<evidence type="ECO:0000256" key="1">
    <source>
        <dbReference type="SAM" id="MobiDB-lite"/>
    </source>
</evidence>
<sequence>MWLRLPPVAEVAAGGAPVQDDQDGAPVAAGDGGSSGGLVLPVSHEEESPRGLACIYIPRALVPAAALDDEPSWQETTLRLAILGSSLASVRETVCARTPTPDEASALRIGSQVAGTPSPSLVRCPCRPSVQWTACQSRMRV</sequence>
<dbReference type="InterPro" id="IPR028978">
    <property type="entry name" value="Chorismate_lyase_/UTRA_dom_sf"/>
</dbReference>
<dbReference type="Gene3D" id="3.40.1410.10">
    <property type="entry name" value="Chorismate lyase-like"/>
    <property type="match status" value="1"/>
</dbReference>
<dbReference type="Proteomes" id="UP000620224">
    <property type="component" value="Unassembled WGS sequence"/>
</dbReference>
<comment type="caution">
    <text evidence="2">The sequence shown here is derived from an EMBL/GenBank/DDBJ whole genome shotgun (WGS) entry which is preliminary data.</text>
</comment>
<feature type="region of interest" description="Disordered" evidence="1">
    <location>
        <begin position="13"/>
        <end position="42"/>
    </location>
</feature>
<evidence type="ECO:0000313" key="3">
    <source>
        <dbReference type="Proteomes" id="UP000620224"/>
    </source>
</evidence>
<feature type="compositionally biased region" description="Low complexity" evidence="1">
    <location>
        <begin position="13"/>
        <end position="29"/>
    </location>
</feature>
<organism evidence="2 3">
    <name type="scientific">Streptomyces lucensis JCM 4490</name>
    <dbReference type="NCBI Taxonomy" id="1306176"/>
    <lineage>
        <taxon>Bacteria</taxon>
        <taxon>Bacillati</taxon>
        <taxon>Actinomycetota</taxon>
        <taxon>Actinomycetes</taxon>
        <taxon>Kitasatosporales</taxon>
        <taxon>Streptomycetaceae</taxon>
        <taxon>Streptomyces</taxon>
    </lineage>
</organism>
<proteinExistence type="predicted"/>
<reference evidence="2" key="1">
    <citation type="journal article" date="2014" name="Int. J. Syst. Evol. Microbiol.">
        <title>Complete genome sequence of Corynebacterium casei LMG S-19264T (=DSM 44701T), isolated from a smear-ripened cheese.</title>
        <authorList>
            <consortium name="US DOE Joint Genome Institute (JGI-PGF)"/>
            <person name="Walter F."/>
            <person name="Albersmeier A."/>
            <person name="Kalinowski J."/>
            <person name="Ruckert C."/>
        </authorList>
    </citation>
    <scope>NUCLEOTIDE SEQUENCE</scope>
    <source>
        <strain evidence="2">JCM 4490</strain>
    </source>
</reference>
<protein>
    <submittedName>
        <fullName evidence="2">Uncharacterized protein</fullName>
    </submittedName>
</protein>
<dbReference type="SUPFAM" id="SSF64288">
    <property type="entry name" value="Chorismate lyase-like"/>
    <property type="match status" value="1"/>
</dbReference>
<keyword evidence="3" id="KW-1185">Reference proteome</keyword>
<reference evidence="2" key="2">
    <citation type="submission" date="2020-09" db="EMBL/GenBank/DDBJ databases">
        <authorList>
            <person name="Sun Q."/>
            <person name="Ohkuma M."/>
        </authorList>
    </citation>
    <scope>NUCLEOTIDE SEQUENCE</scope>
    <source>
        <strain evidence="2">JCM 4490</strain>
    </source>
</reference>
<dbReference type="AlphaFoldDB" id="A0A918MLN7"/>
<dbReference type="EMBL" id="BMUE01000001">
    <property type="protein sequence ID" value="GGW34020.1"/>
    <property type="molecule type" value="Genomic_DNA"/>
</dbReference>
<evidence type="ECO:0000313" key="2">
    <source>
        <dbReference type="EMBL" id="GGW34020.1"/>
    </source>
</evidence>